<evidence type="ECO:0000259" key="2">
    <source>
        <dbReference type="Pfam" id="PF01370"/>
    </source>
</evidence>
<dbReference type="InterPro" id="IPR001509">
    <property type="entry name" value="Epimerase_deHydtase"/>
</dbReference>
<dbReference type="AlphaFoldDB" id="H0EEC0"/>
<dbReference type="InterPro" id="IPR051783">
    <property type="entry name" value="NAD(P)-dependent_oxidoreduct"/>
</dbReference>
<dbReference type="SUPFAM" id="SSF51735">
    <property type="entry name" value="NAD(P)-binding Rossmann-fold domains"/>
    <property type="match status" value="1"/>
</dbReference>
<dbReference type="HOGENOM" id="CLU_816489_0_0_1"/>
<feature type="compositionally biased region" description="Basic and acidic residues" evidence="1">
    <location>
        <begin position="219"/>
        <end position="230"/>
    </location>
</feature>
<sequence length="340" mass="36747">MVNVLIIGATGYIGQAICSSLIRSGDHRVFGLARTPAKAKELGKEEVIPILGSIAENAELLKTIDAEHINIVVDAAGANQESHVLLEALKKIGAARLEAAQESMRDIIEFAAKELGYKGKVELVGPGEDLFAKAMSTSMNGSSGRAKQLLGWEPKRVSGFVQGGIRSMIEEVYFAPFSDSMNPFGIPRLTKRRKRLSEGVEEIDTQNASVGVEVSTHGTRAEGSARRASDSEEGLGHSIPKSVVEVEPGIGKTKTIPTQFNGVVDKDSTHEAAIITMSAQAKTRTGTGPETETQASERRDRVYDDLGYFVSPRETNNKDENDKTEQFLKRALLALLCLVH</sequence>
<accession>H0EEC0</accession>
<dbReference type="PANTHER" id="PTHR48079">
    <property type="entry name" value="PROTEIN YEEZ"/>
    <property type="match status" value="1"/>
</dbReference>
<name>H0EEC0_GLAL7</name>
<evidence type="ECO:0000313" key="3">
    <source>
        <dbReference type="EMBL" id="EHL03103.1"/>
    </source>
</evidence>
<feature type="compositionally biased region" description="Polar residues" evidence="1">
    <location>
        <begin position="280"/>
        <end position="294"/>
    </location>
</feature>
<organism evidence="3 4">
    <name type="scientific">Glarea lozoyensis (strain ATCC 74030 / MF5533)</name>
    <dbReference type="NCBI Taxonomy" id="1104152"/>
    <lineage>
        <taxon>Eukaryota</taxon>
        <taxon>Fungi</taxon>
        <taxon>Dikarya</taxon>
        <taxon>Ascomycota</taxon>
        <taxon>Pezizomycotina</taxon>
        <taxon>Leotiomycetes</taxon>
        <taxon>Helotiales</taxon>
        <taxon>Helotiaceae</taxon>
        <taxon>Glarea</taxon>
    </lineage>
</organism>
<protein>
    <recommendedName>
        <fullName evidence="2">NAD-dependent epimerase/dehydratase domain-containing protein</fullName>
    </recommendedName>
</protein>
<feature type="domain" description="NAD-dependent epimerase/dehydratase" evidence="2">
    <location>
        <begin position="4"/>
        <end position="80"/>
    </location>
</feature>
<dbReference type="Pfam" id="PF01370">
    <property type="entry name" value="Epimerase"/>
    <property type="match status" value="1"/>
</dbReference>
<proteinExistence type="predicted"/>
<evidence type="ECO:0000313" key="4">
    <source>
        <dbReference type="Proteomes" id="UP000005446"/>
    </source>
</evidence>
<dbReference type="Proteomes" id="UP000005446">
    <property type="component" value="Unassembled WGS sequence"/>
</dbReference>
<dbReference type="PANTHER" id="PTHR48079:SF6">
    <property type="entry name" value="NAD(P)-BINDING DOMAIN-CONTAINING PROTEIN-RELATED"/>
    <property type="match status" value="1"/>
</dbReference>
<keyword evidence="4" id="KW-1185">Reference proteome</keyword>
<dbReference type="InParanoid" id="H0EEC0"/>
<reference evidence="3 4" key="1">
    <citation type="journal article" date="2012" name="Eukaryot. Cell">
        <title>Genome sequence of the fungus Glarea lozoyensis: the first genome sequence of a species from the Helotiaceae family.</title>
        <authorList>
            <person name="Youssar L."/>
            <person name="Gruening B.A."/>
            <person name="Erxleben A."/>
            <person name="Guenther S."/>
            <person name="Huettel W."/>
        </authorList>
    </citation>
    <scope>NUCLEOTIDE SEQUENCE [LARGE SCALE GENOMIC DNA]</scope>
    <source>
        <strain evidence="4">ATCC 74030 / MF5533</strain>
    </source>
</reference>
<gene>
    <name evidence="3" type="ORF">M7I_0795</name>
</gene>
<dbReference type="OrthoDB" id="10000533at2759"/>
<comment type="caution">
    <text evidence="3">The sequence shown here is derived from an EMBL/GenBank/DDBJ whole genome shotgun (WGS) entry which is preliminary data.</text>
</comment>
<dbReference type="GO" id="GO:0005737">
    <property type="term" value="C:cytoplasm"/>
    <property type="evidence" value="ECO:0007669"/>
    <property type="project" value="TreeGrafter"/>
</dbReference>
<feature type="region of interest" description="Disordered" evidence="1">
    <location>
        <begin position="216"/>
        <end position="236"/>
    </location>
</feature>
<feature type="region of interest" description="Disordered" evidence="1">
    <location>
        <begin position="280"/>
        <end position="300"/>
    </location>
</feature>
<evidence type="ECO:0000256" key="1">
    <source>
        <dbReference type="SAM" id="MobiDB-lite"/>
    </source>
</evidence>
<dbReference type="InterPro" id="IPR036291">
    <property type="entry name" value="NAD(P)-bd_dom_sf"/>
</dbReference>
<dbReference type="EMBL" id="AGUE01000015">
    <property type="protein sequence ID" value="EHL03103.1"/>
    <property type="molecule type" value="Genomic_DNA"/>
</dbReference>
<dbReference type="Gene3D" id="3.40.50.720">
    <property type="entry name" value="NAD(P)-binding Rossmann-like Domain"/>
    <property type="match status" value="1"/>
</dbReference>
<dbReference type="GO" id="GO:0004029">
    <property type="term" value="F:aldehyde dehydrogenase (NAD+) activity"/>
    <property type="evidence" value="ECO:0007669"/>
    <property type="project" value="TreeGrafter"/>
</dbReference>